<accession>A0A653L3Y4</accession>
<proteinExistence type="predicted"/>
<dbReference type="EMBL" id="CABWLC010000012">
    <property type="protein sequence ID" value="VXA85729.1"/>
    <property type="molecule type" value="Genomic_DNA"/>
</dbReference>
<sequence length="134" mass="14612">MQQMKGHLHQLFIGVHLFEQRSGRSQLGALPFCQHAAQPLHRLIEIDRSQQVVKAAIRGGEIEQRPIRQPFGVEAADMGFDGLAIGQQGITPRQAAILIVKGDGAELLDPDMRGSDPAHDASTSRCSRVRVVTA</sequence>
<organism evidence="1 2">
    <name type="scientific">Aeromonas veronii</name>
    <dbReference type="NCBI Taxonomy" id="654"/>
    <lineage>
        <taxon>Bacteria</taxon>
        <taxon>Pseudomonadati</taxon>
        <taxon>Pseudomonadota</taxon>
        <taxon>Gammaproteobacteria</taxon>
        <taxon>Aeromonadales</taxon>
        <taxon>Aeromonadaceae</taxon>
        <taxon>Aeromonas</taxon>
    </lineage>
</organism>
<gene>
    <name evidence="1" type="ORF">AERO8C_20633</name>
</gene>
<evidence type="ECO:0000313" key="1">
    <source>
        <dbReference type="EMBL" id="VXA85729.1"/>
    </source>
</evidence>
<dbReference type="AlphaFoldDB" id="A0A653L3Y4"/>
<reference evidence="1 2" key="1">
    <citation type="submission" date="2019-10" db="EMBL/GenBank/DDBJ databases">
        <authorList>
            <person name="Karimi E."/>
        </authorList>
    </citation>
    <scope>NUCLEOTIDE SEQUENCE [LARGE SCALE GENOMIC DNA]</scope>
    <source>
        <strain evidence="1">Aeromonas sp. 8C</strain>
    </source>
</reference>
<name>A0A653L3Y4_AERVE</name>
<evidence type="ECO:0000313" key="2">
    <source>
        <dbReference type="Proteomes" id="UP000439123"/>
    </source>
</evidence>
<dbReference type="Proteomes" id="UP000439123">
    <property type="component" value="Unassembled WGS sequence"/>
</dbReference>
<protein>
    <submittedName>
        <fullName evidence="1">Uncharacterized protein</fullName>
    </submittedName>
</protein>